<organism evidence="3 4">
    <name type="scientific">Tsukamurella spumae</name>
    <dbReference type="NCBI Taxonomy" id="44753"/>
    <lineage>
        <taxon>Bacteria</taxon>
        <taxon>Bacillati</taxon>
        <taxon>Actinomycetota</taxon>
        <taxon>Actinomycetes</taxon>
        <taxon>Mycobacteriales</taxon>
        <taxon>Tsukamurellaceae</taxon>
        <taxon>Tsukamurella</taxon>
    </lineage>
</organism>
<evidence type="ECO:0000313" key="3">
    <source>
        <dbReference type="EMBL" id="NKY19398.1"/>
    </source>
</evidence>
<name>A0A846X1P1_9ACTN</name>
<feature type="region of interest" description="Disordered" evidence="1">
    <location>
        <begin position="1"/>
        <end position="34"/>
    </location>
</feature>
<gene>
    <name evidence="3" type="ORF">HF999_13605</name>
</gene>
<dbReference type="GO" id="GO:0008270">
    <property type="term" value="F:zinc ion binding"/>
    <property type="evidence" value="ECO:0007669"/>
    <property type="project" value="InterPro"/>
</dbReference>
<reference evidence="3 4" key="1">
    <citation type="submission" date="2020-04" db="EMBL/GenBank/DDBJ databases">
        <title>MicrobeNet Type strains.</title>
        <authorList>
            <person name="Nicholson A.C."/>
        </authorList>
    </citation>
    <scope>NUCLEOTIDE SEQUENCE [LARGE SCALE GENOMIC DNA]</scope>
    <source>
        <strain evidence="3 4">DSM 44113</strain>
    </source>
</reference>
<feature type="domain" description="HNH nuclease" evidence="2">
    <location>
        <begin position="42"/>
        <end position="95"/>
    </location>
</feature>
<dbReference type="AlphaFoldDB" id="A0A846X1P1"/>
<dbReference type="SMART" id="SM00507">
    <property type="entry name" value="HNHc"/>
    <property type="match status" value="1"/>
</dbReference>
<comment type="caution">
    <text evidence="3">The sequence shown here is derived from an EMBL/GenBank/DDBJ whole genome shotgun (WGS) entry which is preliminary data.</text>
</comment>
<evidence type="ECO:0000256" key="1">
    <source>
        <dbReference type="SAM" id="MobiDB-lite"/>
    </source>
</evidence>
<feature type="compositionally biased region" description="Basic residues" evidence="1">
    <location>
        <begin position="21"/>
        <end position="30"/>
    </location>
</feature>
<keyword evidence="3" id="KW-0540">Nuclease</keyword>
<sequence length="114" mass="13478">MREKMAARKRAWYNREPDRRRRERHRRTARLRSAPAIPFSAEQLQSRMSMWSGCWICHEPFTAALPRTVDHVKPIARGGADMLSNLRPACKPCNSRKNDRWPFPHETAGLRRNR</sequence>
<dbReference type="CDD" id="cd00085">
    <property type="entry name" value="HNHc"/>
    <property type="match status" value="1"/>
</dbReference>
<feature type="region of interest" description="Disordered" evidence="1">
    <location>
        <begin position="94"/>
        <end position="114"/>
    </location>
</feature>
<accession>A0A846X1P1</accession>
<keyword evidence="3" id="KW-0378">Hydrolase</keyword>
<dbReference type="EMBL" id="JAAXOQ010000017">
    <property type="protein sequence ID" value="NKY19398.1"/>
    <property type="molecule type" value="Genomic_DNA"/>
</dbReference>
<dbReference type="Pfam" id="PF01844">
    <property type="entry name" value="HNH"/>
    <property type="match status" value="1"/>
</dbReference>
<keyword evidence="3" id="KW-0255">Endonuclease</keyword>
<dbReference type="Proteomes" id="UP000582646">
    <property type="component" value="Unassembled WGS sequence"/>
</dbReference>
<proteinExistence type="predicted"/>
<dbReference type="GO" id="GO:0003676">
    <property type="term" value="F:nucleic acid binding"/>
    <property type="evidence" value="ECO:0007669"/>
    <property type="project" value="InterPro"/>
</dbReference>
<evidence type="ECO:0000259" key="2">
    <source>
        <dbReference type="SMART" id="SM00507"/>
    </source>
</evidence>
<keyword evidence="4" id="KW-1185">Reference proteome</keyword>
<dbReference type="GO" id="GO:0004519">
    <property type="term" value="F:endonuclease activity"/>
    <property type="evidence" value="ECO:0007669"/>
    <property type="project" value="UniProtKB-KW"/>
</dbReference>
<dbReference type="InterPro" id="IPR002711">
    <property type="entry name" value="HNH"/>
</dbReference>
<dbReference type="InterPro" id="IPR003615">
    <property type="entry name" value="HNH_nuc"/>
</dbReference>
<dbReference type="Gene3D" id="1.10.30.50">
    <property type="match status" value="1"/>
</dbReference>
<protein>
    <submittedName>
        <fullName evidence="3">HNH endonuclease</fullName>
    </submittedName>
</protein>
<evidence type="ECO:0000313" key="4">
    <source>
        <dbReference type="Proteomes" id="UP000582646"/>
    </source>
</evidence>